<dbReference type="EMBL" id="JAMKFB020000007">
    <property type="protein sequence ID" value="KAL0188599.1"/>
    <property type="molecule type" value="Genomic_DNA"/>
</dbReference>
<organism evidence="1 2">
    <name type="scientific">Cirrhinus mrigala</name>
    <name type="common">Mrigala</name>
    <dbReference type="NCBI Taxonomy" id="683832"/>
    <lineage>
        <taxon>Eukaryota</taxon>
        <taxon>Metazoa</taxon>
        <taxon>Chordata</taxon>
        <taxon>Craniata</taxon>
        <taxon>Vertebrata</taxon>
        <taxon>Euteleostomi</taxon>
        <taxon>Actinopterygii</taxon>
        <taxon>Neopterygii</taxon>
        <taxon>Teleostei</taxon>
        <taxon>Ostariophysi</taxon>
        <taxon>Cypriniformes</taxon>
        <taxon>Cyprinidae</taxon>
        <taxon>Labeoninae</taxon>
        <taxon>Labeonini</taxon>
        <taxon>Cirrhinus</taxon>
    </lineage>
</organism>
<dbReference type="Proteomes" id="UP001529510">
    <property type="component" value="Unassembled WGS sequence"/>
</dbReference>
<accession>A0ABD0QQV4</accession>
<name>A0ABD0QQV4_CIRMR</name>
<keyword evidence="2" id="KW-1185">Reference proteome</keyword>
<feature type="non-terminal residue" evidence="1">
    <location>
        <position position="62"/>
    </location>
</feature>
<dbReference type="AlphaFoldDB" id="A0ABD0QQV4"/>
<reference evidence="1 2" key="1">
    <citation type="submission" date="2024-05" db="EMBL/GenBank/DDBJ databases">
        <title>Genome sequencing and assembly of Indian major carp, Cirrhinus mrigala (Hamilton, 1822).</title>
        <authorList>
            <person name="Mohindra V."/>
            <person name="Chowdhury L.M."/>
            <person name="Lal K."/>
            <person name="Jena J.K."/>
        </authorList>
    </citation>
    <scope>NUCLEOTIDE SEQUENCE [LARGE SCALE GENOMIC DNA]</scope>
    <source>
        <strain evidence="1">CM1030</strain>
        <tissue evidence="1">Blood</tissue>
    </source>
</reference>
<evidence type="ECO:0000313" key="2">
    <source>
        <dbReference type="Proteomes" id="UP001529510"/>
    </source>
</evidence>
<protein>
    <submittedName>
        <fullName evidence="1">Uncharacterized protein</fullName>
    </submittedName>
</protein>
<gene>
    <name evidence="1" type="ORF">M9458_015698</name>
</gene>
<sequence length="62" mass="6875">MCCPELLDSVFPSTSKPDKQASAPKVFESDKGKLIMLVSDFYYGKCEGDPALISKFKSFTTF</sequence>
<evidence type="ECO:0000313" key="1">
    <source>
        <dbReference type="EMBL" id="KAL0188599.1"/>
    </source>
</evidence>
<proteinExistence type="predicted"/>
<comment type="caution">
    <text evidence="1">The sequence shown here is derived from an EMBL/GenBank/DDBJ whole genome shotgun (WGS) entry which is preliminary data.</text>
</comment>